<dbReference type="RefSeq" id="XP_067716154.1">
    <property type="nucleotide sequence ID" value="XM_067860053.1"/>
</dbReference>
<feature type="region of interest" description="Disordered" evidence="1">
    <location>
        <begin position="1"/>
        <end position="22"/>
    </location>
</feature>
<feature type="region of interest" description="Disordered" evidence="1">
    <location>
        <begin position="89"/>
        <end position="111"/>
    </location>
</feature>
<feature type="region of interest" description="Disordered" evidence="1">
    <location>
        <begin position="161"/>
        <end position="181"/>
    </location>
</feature>
<feature type="region of interest" description="Disordered" evidence="1">
    <location>
        <begin position="504"/>
        <end position="526"/>
    </location>
</feature>
<reference evidence="2 3" key="1">
    <citation type="submission" date="2021-06" db="EMBL/GenBank/DDBJ databases">
        <title>Genome sequence of Babesia caballi.</title>
        <authorList>
            <person name="Yamagishi J."/>
            <person name="Kidaka T."/>
            <person name="Ochi A."/>
        </authorList>
    </citation>
    <scope>NUCLEOTIDE SEQUENCE [LARGE SCALE GENOMIC DNA]</scope>
    <source>
        <strain evidence="2">USDA-D6B2</strain>
    </source>
</reference>
<sequence>MERYSDATPPPPGRGSRHVSTPRAHFEGRYECWTNEVSSPTADFVHNENKSRYRNVHLAPVVSPDEVDALLCRKPNAVKNFINSLNEQMRQRNSPTARLEDSSAAASPGYESEFGRELQECNVSVKSRITIFDKKCPVSDQGARLKPVRLDTDGFAEFAKPPLAERSLPSEDKTSSSDVVDSPVCLTPRNSTLRDFHVPVGKSDQLCEHGEGVHSASSVGNGFDIGARMGQLSTADICSTAFRQSTERSLTDVVPRRPSFGTGERVFLHRCVSDVALDTARDVLKPQCYSSKSVTHGRVDYVPLRFHLSSDIRSRSPRFGRVPTGCTVTSAYDRSTWTPSVRTSQSFAEAVERRVEIPLELVRRDSALYSDPSETSSCSPEFEEPCFVGPAGSHFITVRASERDVRLHSVNVVKAGWTWMHSARARRWFPKYLVLFYDLPTRRTLCASRVPVSETQASAGGDLLTESSFWGIYRIYSQLGQTPSADHSPAQWLGDATEGVHTGYNCGLSSRSPSNDGSPSPRWNPWDTNCQNASAALSRLQRQPHLGSLDAVTKSIASRLCDEVVLIPDGASVYLTILSGETDDVAGALRRGQFRELMEVDVGLVPYTKKHAPNHWLAGIIARSMGRDPLNLVHIPLVGGYECSFLPLCAAHFTGVTLSYEMERARLKRVGREYEHWLFSLWEFVLRNGGNHGETLTAPESSATPPSSVPALLGRMVRSVMAFLVSLWRERHRFSDFYVSATAPAASESGGATSGSSSEQASLQRVLICGERMEGDVGSPEHQRALTRGFTQWIESRGFDDLSVSMNIYTLNNRFGEC</sequence>
<evidence type="ECO:0000313" key="2">
    <source>
        <dbReference type="EMBL" id="GIX64085.1"/>
    </source>
</evidence>
<evidence type="ECO:0000313" key="3">
    <source>
        <dbReference type="Proteomes" id="UP001497744"/>
    </source>
</evidence>
<proteinExistence type="predicted"/>
<dbReference type="AlphaFoldDB" id="A0AAV4LWF9"/>
<gene>
    <name evidence="2" type="ORF">BcabD6B2_35200</name>
</gene>
<dbReference type="EMBL" id="BPLF01000003">
    <property type="protein sequence ID" value="GIX64085.1"/>
    <property type="molecule type" value="Genomic_DNA"/>
</dbReference>
<protein>
    <submittedName>
        <fullName evidence="2">Anti-sigma F factor</fullName>
    </submittedName>
</protein>
<evidence type="ECO:0000256" key="1">
    <source>
        <dbReference type="SAM" id="MobiDB-lite"/>
    </source>
</evidence>
<keyword evidence="3" id="KW-1185">Reference proteome</keyword>
<name>A0AAV4LWF9_BABCB</name>
<dbReference type="Proteomes" id="UP001497744">
    <property type="component" value="Unassembled WGS sequence"/>
</dbReference>
<feature type="compositionally biased region" description="Low complexity" evidence="1">
    <location>
        <begin position="509"/>
        <end position="521"/>
    </location>
</feature>
<comment type="caution">
    <text evidence="2">The sequence shown here is derived from an EMBL/GenBank/DDBJ whole genome shotgun (WGS) entry which is preliminary data.</text>
</comment>
<organism evidence="2 3">
    <name type="scientific">Babesia caballi</name>
    <dbReference type="NCBI Taxonomy" id="5871"/>
    <lineage>
        <taxon>Eukaryota</taxon>
        <taxon>Sar</taxon>
        <taxon>Alveolata</taxon>
        <taxon>Apicomplexa</taxon>
        <taxon>Aconoidasida</taxon>
        <taxon>Piroplasmida</taxon>
        <taxon>Babesiidae</taxon>
        <taxon>Babesia</taxon>
    </lineage>
</organism>
<accession>A0AAV4LWF9</accession>
<dbReference type="GeneID" id="94195566"/>